<accession>E0W0I8</accession>
<sequence>MQRRVVELTNILLECNIKDLQIFFPYLVEHIFGINPPYGSGWNLLKTFRRQNPSDFEALFKFLHPFGPFFDIIYKLLIDVYLKFEYPLTLLPSKLKHVILEGSVSQFYIDKLHIDPNLREPTGLLLNAFEFYLFHFTYHLIHSWQPLCDPDIIEDHETVYLHLSDQYLQHFLPIETSVVLPIVPVHQTIQLPRSPPPSQVQPPKTSKLFKNSVVKIGSTSLSPTTVTQSNAEIWRSEAFLQIIINFWLTDIKTFGDILPKEDHLRVVRNMIKHIHYFVNNVHNDGSAMDELRRTITSLCRRPLYTFLRRHINHWPLDSSFILILETYLSFIQPWRYVKYNASATGESNAIDHRWYNFIVESFPAYTIIMREIIPRFSRMDLTCPKHAHMLFRLSKVLSQPDLAPILRDIEKHFDDFTTTGMDHSADTSVGKIQELESSNFQYKTLFGKEFQDQVHEFVLSIQQSLNLVNYLLNSALAQRQLRRKNILLRIQDFLFQCPFGDDYTVDERQKTVSYLEHSITFLTQVFDLPPLQFPVNNRSKADLSGSSINSSCSQQMRIVEPTIINPKDWQKRTKFIRYESNPDLEPIRSTEVTFLLRFFHHLSMRINEKYKNELIKMWESQNFIGCVARQLLAPPCKYYYFDKSIPGNFAPRVCDELPARVCLRALASYQTLSYISLSGVLAYFYGYPIIPFYFFVFLLFVFLILVKAFVEWYSMGRRSNETNPQPESERFVPLDVSFVD</sequence>
<dbReference type="VEuPathDB" id="VectorBase:PHUM556420"/>
<reference evidence="7" key="1">
    <citation type="submission" date="2007-04" db="EMBL/GenBank/DDBJ databases">
        <title>Annotation of Pediculus humanus corporis strain USDA.</title>
        <authorList>
            <person name="Kirkness E."/>
            <person name="Hannick L."/>
            <person name="Hass B."/>
            <person name="Bruggner R."/>
            <person name="Lawson D."/>
            <person name="Bidwell S."/>
            <person name="Joardar V."/>
            <person name="Caler E."/>
            <person name="Walenz B."/>
            <person name="Inman J."/>
            <person name="Schobel S."/>
            <person name="Galinsky K."/>
            <person name="Amedeo P."/>
            <person name="Strausberg R."/>
        </authorList>
    </citation>
    <scope>NUCLEOTIDE SEQUENCE</scope>
    <source>
        <strain evidence="7">USDA</strain>
    </source>
</reference>
<dbReference type="eggNOG" id="KOG4396">
    <property type="taxonomic scope" value="Eukaryota"/>
</dbReference>
<evidence type="ECO:0000256" key="4">
    <source>
        <dbReference type="ARBA" id="ARBA00023136"/>
    </source>
</evidence>
<evidence type="ECO:0000256" key="3">
    <source>
        <dbReference type="ARBA" id="ARBA00022989"/>
    </source>
</evidence>
<dbReference type="FunCoup" id="E0W0I8">
    <property type="interactions" value="1703"/>
</dbReference>
<proteinExistence type="predicted"/>
<evidence type="ECO:0000313" key="9">
    <source>
        <dbReference type="Proteomes" id="UP000009046"/>
    </source>
</evidence>
<dbReference type="GeneID" id="8234663"/>
<dbReference type="InterPro" id="IPR024129">
    <property type="entry name" value="Sphingomy_SMPD4"/>
</dbReference>
<comment type="subcellular location">
    <subcellularLocation>
        <location evidence="1">Membrane</location>
        <topology evidence="1">Single-pass membrane protein</topology>
    </subcellularLocation>
</comment>
<keyword evidence="3 6" id="KW-1133">Transmembrane helix</keyword>
<feature type="region of interest" description="Disordered" evidence="5">
    <location>
        <begin position="718"/>
        <end position="740"/>
    </location>
</feature>
<dbReference type="EnsemblMetazoa" id="PHUM556420-RA">
    <property type="protein sequence ID" value="PHUM556420-PA"/>
    <property type="gene ID" value="PHUM556420"/>
</dbReference>
<evidence type="ECO:0008006" key="10">
    <source>
        <dbReference type="Google" id="ProtNLM"/>
    </source>
</evidence>
<dbReference type="EMBL" id="AAZO01006763">
    <property type="status" value="NOT_ANNOTATED_CDS"/>
    <property type="molecule type" value="Genomic_DNA"/>
</dbReference>
<dbReference type="RefSeq" id="XP_002431882.1">
    <property type="nucleotide sequence ID" value="XM_002431837.1"/>
</dbReference>
<dbReference type="OMA" id="SYNAQWN"/>
<reference evidence="7" key="2">
    <citation type="submission" date="2007-04" db="EMBL/GenBank/DDBJ databases">
        <title>The genome of the human body louse.</title>
        <authorList>
            <consortium name="The Human Body Louse Genome Consortium"/>
            <person name="Kirkness E."/>
            <person name="Walenz B."/>
            <person name="Hass B."/>
            <person name="Bruggner R."/>
            <person name="Strausberg R."/>
        </authorList>
    </citation>
    <scope>NUCLEOTIDE SEQUENCE</scope>
    <source>
        <strain evidence="7">USDA</strain>
    </source>
</reference>
<protein>
    <recommendedName>
        <fullName evidence="10">Sphingomyelin phosphodiesterase 4</fullName>
    </recommendedName>
</protein>
<dbReference type="PANTHER" id="PTHR12988:SF6">
    <property type="entry name" value="SPHINGOMYELIN PHOSPHODIESTERASE 4"/>
    <property type="match status" value="1"/>
</dbReference>
<dbReference type="PANTHER" id="PTHR12988">
    <property type="entry name" value="SPHINGOMYELIN PHOSPHODIESTERASE 4"/>
    <property type="match status" value="1"/>
</dbReference>
<gene>
    <name evidence="8" type="primary">8234663</name>
    <name evidence="7" type="ORF">Phum_PHUM556420</name>
</gene>
<evidence type="ECO:0000256" key="6">
    <source>
        <dbReference type="SAM" id="Phobius"/>
    </source>
</evidence>
<dbReference type="InParanoid" id="E0W0I8"/>
<reference evidence="8" key="3">
    <citation type="submission" date="2020-05" db="UniProtKB">
        <authorList>
            <consortium name="EnsemblMetazoa"/>
        </authorList>
    </citation>
    <scope>IDENTIFICATION</scope>
    <source>
        <strain evidence="8">USDA</strain>
    </source>
</reference>
<dbReference type="GO" id="GO:0046513">
    <property type="term" value="P:ceramide biosynthetic process"/>
    <property type="evidence" value="ECO:0007669"/>
    <property type="project" value="TreeGrafter"/>
</dbReference>
<dbReference type="OrthoDB" id="10251508at2759"/>
<dbReference type="KEGG" id="phu:Phum_PHUM556420"/>
<dbReference type="EMBL" id="DS235860">
    <property type="protein sequence ID" value="EEB19144.1"/>
    <property type="molecule type" value="Genomic_DNA"/>
</dbReference>
<dbReference type="CTD" id="8234663"/>
<dbReference type="GO" id="GO:0016020">
    <property type="term" value="C:membrane"/>
    <property type="evidence" value="ECO:0007669"/>
    <property type="project" value="UniProtKB-SubCell"/>
</dbReference>
<dbReference type="GO" id="GO:0006685">
    <property type="term" value="P:sphingomyelin catabolic process"/>
    <property type="evidence" value="ECO:0007669"/>
    <property type="project" value="TreeGrafter"/>
</dbReference>
<dbReference type="AlphaFoldDB" id="E0W0I8"/>
<evidence type="ECO:0000256" key="1">
    <source>
        <dbReference type="ARBA" id="ARBA00004167"/>
    </source>
</evidence>
<keyword evidence="4 6" id="KW-0472">Membrane</keyword>
<dbReference type="Pfam" id="PF14724">
    <property type="entry name" value="mit_SMPDase"/>
    <property type="match status" value="2"/>
</dbReference>
<dbReference type="GO" id="GO:0046475">
    <property type="term" value="P:glycerophospholipid catabolic process"/>
    <property type="evidence" value="ECO:0007669"/>
    <property type="project" value="TreeGrafter"/>
</dbReference>
<organism>
    <name type="scientific">Pediculus humanus subsp. corporis</name>
    <name type="common">Body louse</name>
    <dbReference type="NCBI Taxonomy" id="121224"/>
    <lineage>
        <taxon>Eukaryota</taxon>
        <taxon>Metazoa</taxon>
        <taxon>Ecdysozoa</taxon>
        <taxon>Arthropoda</taxon>
        <taxon>Hexapoda</taxon>
        <taxon>Insecta</taxon>
        <taxon>Pterygota</taxon>
        <taxon>Neoptera</taxon>
        <taxon>Paraneoptera</taxon>
        <taxon>Psocodea</taxon>
        <taxon>Troctomorpha</taxon>
        <taxon>Phthiraptera</taxon>
        <taxon>Anoplura</taxon>
        <taxon>Pediculidae</taxon>
        <taxon>Pediculus</taxon>
    </lineage>
</organism>
<evidence type="ECO:0000313" key="8">
    <source>
        <dbReference type="EnsemblMetazoa" id="PHUM556420-PA"/>
    </source>
</evidence>
<evidence type="ECO:0000256" key="5">
    <source>
        <dbReference type="SAM" id="MobiDB-lite"/>
    </source>
</evidence>
<dbReference type="HOGENOM" id="CLU_012098_0_0_1"/>
<keyword evidence="9" id="KW-1185">Reference proteome</keyword>
<evidence type="ECO:0000313" key="7">
    <source>
        <dbReference type="EMBL" id="EEB19144.1"/>
    </source>
</evidence>
<dbReference type="Proteomes" id="UP000009046">
    <property type="component" value="Unassembled WGS sequence"/>
</dbReference>
<feature type="transmembrane region" description="Helical" evidence="6">
    <location>
        <begin position="692"/>
        <end position="710"/>
    </location>
</feature>
<dbReference type="STRING" id="121224.E0W0I8"/>
<dbReference type="GO" id="GO:0050290">
    <property type="term" value="F:sphingomyelin phosphodiesterase D activity"/>
    <property type="evidence" value="ECO:0007669"/>
    <property type="project" value="InterPro"/>
</dbReference>
<keyword evidence="2 6" id="KW-0812">Transmembrane</keyword>
<name>E0W0I8_PEDHC</name>
<evidence type="ECO:0000256" key="2">
    <source>
        <dbReference type="ARBA" id="ARBA00022692"/>
    </source>
</evidence>